<dbReference type="PANTHER" id="PTHR31595">
    <property type="entry name" value="LONG-CHAIN-ALCOHOL O-FATTY-ACYLTRANSFERASE 3-RELATED"/>
    <property type="match status" value="1"/>
</dbReference>
<sequence>MAWLTNFKVLGLCLNRGPLRRPLTFLQMATLLLLPVTLQIDSPVGRQSPPEATGKIQKQSQTQCDSPNAAVPLTSVAWSVLLALFKFGVLGSAVYLLSCNLNVFLKEYIYAVALYSLLGSFMDSSASIMSWLYFWGKRWNIVASSCLRFLIYEPIFECRIVAGTKGTVAVSKQRRLVGMLASFVSSGVVHEIMYWYISHLRPTGKWFVYFSVQGPLCIAEHWSSAGSSGTGYSHQHGFLSL</sequence>
<evidence type="ECO:0000313" key="12">
    <source>
        <dbReference type="Proteomes" id="UP001485043"/>
    </source>
</evidence>
<proteinExistence type="inferred from homology"/>
<dbReference type="GO" id="GO:0008374">
    <property type="term" value="F:O-acyltransferase activity"/>
    <property type="evidence" value="ECO:0007669"/>
    <property type="project" value="InterPro"/>
</dbReference>
<dbReference type="InterPro" id="IPR032805">
    <property type="entry name" value="Wax_synthase_dom"/>
</dbReference>
<feature type="transmembrane region" description="Helical" evidence="8">
    <location>
        <begin position="109"/>
        <end position="133"/>
    </location>
</feature>
<evidence type="ECO:0000256" key="3">
    <source>
        <dbReference type="ARBA" id="ARBA00007282"/>
    </source>
</evidence>
<feature type="transmembrane region" description="Helical" evidence="8">
    <location>
        <begin position="176"/>
        <end position="197"/>
    </location>
</feature>
<evidence type="ECO:0000313" key="11">
    <source>
        <dbReference type="EMBL" id="KAK9862677.1"/>
    </source>
</evidence>
<evidence type="ECO:0000256" key="8">
    <source>
        <dbReference type="SAM" id="Phobius"/>
    </source>
</evidence>
<keyword evidence="9" id="KW-0732">Signal</keyword>
<dbReference type="InterPro" id="IPR044851">
    <property type="entry name" value="Wax_synthase"/>
</dbReference>
<accession>A0AAW1SYY0</accession>
<evidence type="ECO:0000256" key="7">
    <source>
        <dbReference type="ARBA" id="ARBA00023136"/>
    </source>
</evidence>
<gene>
    <name evidence="11" type="ORF">WJX84_006550</name>
</gene>
<comment type="caution">
    <text evidence="11">The sequence shown here is derived from an EMBL/GenBank/DDBJ whole genome shotgun (WGS) entry which is preliminary data.</text>
</comment>
<dbReference type="EMBL" id="JALJOV010000571">
    <property type="protein sequence ID" value="KAK9862677.1"/>
    <property type="molecule type" value="Genomic_DNA"/>
</dbReference>
<keyword evidence="7 8" id="KW-0472">Membrane</keyword>
<dbReference type="GO" id="GO:0006629">
    <property type="term" value="P:lipid metabolic process"/>
    <property type="evidence" value="ECO:0007669"/>
    <property type="project" value="InterPro"/>
</dbReference>
<keyword evidence="12" id="KW-1185">Reference proteome</keyword>
<dbReference type="PANTHER" id="PTHR31595:SF57">
    <property type="entry name" value="OS04G0481900 PROTEIN"/>
    <property type="match status" value="1"/>
</dbReference>
<feature type="chain" id="PRO_5043351548" description="Wax synthase domain-containing protein" evidence="9">
    <location>
        <begin position="40"/>
        <end position="241"/>
    </location>
</feature>
<keyword evidence="6 8" id="KW-1133">Transmembrane helix</keyword>
<dbReference type="AlphaFoldDB" id="A0AAW1SYY0"/>
<feature type="transmembrane region" description="Helical" evidence="8">
    <location>
        <begin position="76"/>
        <end position="97"/>
    </location>
</feature>
<feature type="signal peptide" evidence="9">
    <location>
        <begin position="1"/>
        <end position="39"/>
    </location>
</feature>
<evidence type="ECO:0000256" key="6">
    <source>
        <dbReference type="ARBA" id="ARBA00022989"/>
    </source>
</evidence>
<comment type="subcellular location">
    <subcellularLocation>
        <location evidence="1">Membrane</location>
        <topology evidence="1">Multi-pass membrane protein</topology>
    </subcellularLocation>
</comment>
<evidence type="ECO:0000256" key="4">
    <source>
        <dbReference type="ARBA" id="ARBA00022679"/>
    </source>
</evidence>
<keyword evidence="4" id="KW-0808">Transferase</keyword>
<dbReference type="Proteomes" id="UP001485043">
    <property type="component" value="Unassembled WGS sequence"/>
</dbReference>
<protein>
    <recommendedName>
        <fullName evidence="10">Wax synthase domain-containing protein</fullName>
    </recommendedName>
</protein>
<evidence type="ECO:0000256" key="1">
    <source>
        <dbReference type="ARBA" id="ARBA00004141"/>
    </source>
</evidence>
<comment type="pathway">
    <text evidence="2">Secondary metabolite biosynthesis.</text>
</comment>
<evidence type="ECO:0000256" key="9">
    <source>
        <dbReference type="SAM" id="SignalP"/>
    </source>
</evidence>
<organism evidence="11 12">
    <name type="scientific">Apatococcus fuscideae</name>
    <dbReference type="NCBI Taxonomy" id="2026836"/>
    <lineage>
        <taxon>Eukaryota</taxon>
        <taxon>Viridiplantae</taxon>
        <taxon>Chlorophyta</taxon>
        <taxon>core chlorophytes</taxon>
        <taxon>Trebouxiophyceae</taxon>
        <taxon>Chlorellales</taxon>
        <taxon>Chlorellaceae</taxon>
        <taxon>Apatococcus</taxon>
    </lineage>
</organism>
<evidence type="ECO:0000256" key="2">
    <source>
        <dbReference type="ARBA" id="ARBA00005179"/>
    </source>
</evidence>
<feature type="domain" description="Wax synthase" evidence="10">
    <location>
        <begin position="123"/>
        <end position="206"/>
    </location>
</feature>
<dbReference type="Pfam" id="PF13813">
    <property type="entry name" value="MBOAT_2"/>
    <property type="match status" value="1"/>
</dbReference>
<reference evidence="11 12" key="1">
    <citation type="journal article" date="2024" name="Nat. Commun.">
        <title>Phylogenomics reveals the evolutionary origins of lichenization in chlorophyte algae.</title>
        <authorList>
            <person name="Puginier C."/>
            <person name="Libourel C."/>
            <person name="Otte J."/>
            <person name="Skaloud P."/>
            <person name="Haon M."/>
            <person name="Grisel S."/>
            <person name="Petersen M."/>
            <person name="Berrin J.G."/>
            <person name="Delaux P.M."/>
            <person name="Dal Grande F."/>
            <person name="Keller J."/>
        </authorList>
    </citation>
    <scope>NUCLEOTIDE SEQUENCE [LARGE SCALE GENOMIC DNA]</scope>
    <source>
        <strain evidence="11 12">SAG 2523</strain>
    </source>
</reference>
<comment type="similarity">
    <text evidence="3">Belongs to the wax synthase family.</text>
</comment>
<keyword evidence="5 8" id="KW-0812">Transmembrane</keyword>
<evidence type="ECO:0000259" key="10">
    <source>
        <dbReference type="Pfam" id="PF13813"/>
    </source>
</evidence>
<name>A0AAW1SYY0_9CHLO</name>
<dbReference type="GO" id="GO:0016020">
    <property type="term" value="C:membrane"/>
    <property type="evidence" value="ECO:0007669"/>
    <property type="project" value="UniProtKB-SubCell"/>
</dbReference>
<evidence type="ECO:0000256" key="5">
    <source>
        <dbReference type="ARBA" id="ARBA00022692"/>
    </source>
</evidence>